<name>A0A9D2C6G5_9FIRM</name>
<dbReference type="AlphaFoldDB" id="A0A9D2C6G5"/>
<dbReference type="EMBL" id="DXDD01000058">
    <property type="protein sequence ID" value="HIY59935.1"/>
    <property type="molecule type" value="Genomic_DNA"/>
</dbReference>
<dbReference type="InterPro" id="IPR013486">
    <property type="entry name" value="SpoIID/LytB"/>
</dbReference>
<feature type="domain" description="Sporulation stage II protein D amidase enhancer LytB N-terminal" evidence="1">
    <location>
        <begin position="75"/>
        <end position="170"/>
    </location>
</feature>
<organism evidence="2 3">
    <name type="scientific">Candidatus Eisenbergiella pullistercoris</name>
    <dbReference type="NCBI Taxonomy" id="2838555"/>
    <lineage>
        <taxon>Bacteria</taxon>
        <taxon>Bacillati</taxon>
        <taxon>Bacillota</taxon>
        <taxon>Clostridia</taxon>
        <taxon>Lachnospirales</taxon>
        <taxon>Lachnospiraceae</taxon>
        <taxon>Eisenbergiella</taxon>
    </lineage>
</organism>
<dbReference type="GO" id="GO:0030435">
    <property type="term" value="P:sporulation resulting in formation of a cellular spore"/>
    <property type="evidence" value="ECO:0007669"/>
    <property type="project" value="InterPro"/>
</dbReference>
<reference evidence="2" key="1">
    <citation type="journal article" date="2021" name="PeerJ">
        <title>Extensive microbial diversity within the chicken gut microbiome revealed by metagenomics and culture.</title>
        <authorList>
            <person name="Gilroy R."/>
            <person name="Ravi A."/>
            <person name="Getino M."/>
            <person name="Pursley I."/>
            <person name="Horton D.L."/>
            <person name="Alikhan N.F."/>
            <person name="Baker D."/>
            <person name="Gharbi K."/>
            <person name="Hall N."/>
            <person name="Watson M."/>
            <person name="Adriaenssens E.M."/>
            <person name="Foster-Nyarko E."/>
            <person name="Jarju S."/>
            <person name="Secka A."/>
            <person name="Antonio M."/>
            <person name="Oren A."/>
            <person name="Chaudhuri R.R."/>
            <person name="La Ragione R."/>
            <person name="Hildebrand F."/>
            <person name="Pallen M.J."/>
        </authorList>
    </citation>
    <scope>NUCLEOTIDE SEQUENCE</scope>
    <source>
        <strain evidence="2">ChiSxjej3B15-24422</strain>
    </source>
</reference>
<sequence>MGRADGAGRIIKVQRTARRQKMRDLCAVLLFLLLLPYACSLLFGKEELIRETVAVPEREGLTVSCQSEAGALLTGLEEYVEGALAASMPAEYEMEALKAQAVILRTLCLKAWEEKNGTQTEGSAGIVTAEEVGQRYLDAAQRRQLWGEKYEENQARVEEAVRQTKGMYLTLAGKLLEPAYFELSAGKTRDGREVLGEGYEYLASVDCSHDIEAENYTESILVSRERFWEKLGCDSGGRILLTRDSADYVLYVDIGTERMAGESFRDLFGLASSCFSLAEEGSGIRLTSKGVGHGLGFCQHEADRRAGEGEDFMALLSGFFKGAEIRKDAEQKSGG</sequence>
<dbReference type="InterPro" id="IPR013693">
    <property type="entry name" value="SpoIID/LytB_N"/>
</dbReference>
<comment type="caution">
    <text evidence="2">The sequence shown here is derived from an EMBL/GenBank/DDBJ whole genome shotgun (WGS) entry which is preliminary data.</text>
</comment>
<reference evidence="2" key="2">
    <citation type="submission" date="2021-04" db="EMBL/GenBank/DDBJ databases">
        <authorList>
            <person name="Gilroy R."/>
        </authorList>
    </citation>
    <scope>NUCLEOTIDE SEQUENCE</scope>
    <source>
        <strain evidence="2">ChiSxjej3B15-24422</strain>
    </source>
</reference>
<dbReference type="Pfam" id="PF08486">
    <property type="entry name" value="SpoIID"/>
    <property type="match status" value="1"/>
</dbReference>
<dbReference type="Proteomes" id="UP000824007">
    <property type="component" value="Unassembled WGS sequence"/>
</dbReference>
<gene>
    <name evidence="2" type="ORF">H9831_04535</name>
</gene>
<proteinExistence type="predicted"/>
<evidence type="ECO:0000259" key="1">
    <source>
        <dbReference type="Pfam" id="PF08486"/>
    </source>
</evidence>
<protein>
    <submittedName>
        <fullName evidence="2">SpoIID/LytB domain-containing protein</fullName>
    </submittedName>
</protein>
<dbReference type="NCBIfam" id="TIGR02669">
    <property type="entry name" value="SpoIID_LytB"/>
    <property type="match status" value="1"/>
</dbReference>
<evidence type="ECO:0000313" key="3">
    <source>
        <dbReference type="Proteomes" id="UP000824007"/>
    </source>
</evidence>
<accession>A0A9D2C6G5</accession>
<evidence type="ECO:0000313" key="2">
    <source>
        <dbReference type="EMBL" id="HIY59935.1"/>
    </source>
</evidence>